<dbReference type="GO" id="GO:0033104">
    <property type="term" value="C:type VI protein secretion system complex"/>
    <property type="evidence" value="ECO:0007669"/>
    <property type="project" value="InterPro"/>
</dbReference>
<keyword evidence="3" id="KW-1185">Reference proteome</keyword>
<name>A0A558BR64_9BACT</name>
<feature type="region of interest" description="Disordered" evidence="1">
    <location>
        <begin position="223"/>
        <end position="249"/>
    </location>
</feature>
<dbReference type="Proteomes" id="UP000317624">
    <property type="component" value="Unassembled WGS sequence"/>
</dbReference>
<dbReference type="RefSeq" id="WP_144849375.1">
    <property type="nucleotide sequence ID" value="NZ_VMRJ01000004.1"/>
</dbReference>
<dbReference type="InterPro" id="IPR041408">
    <property type="entry name" value="Hcp_Tssd"/>
</dbReference>
<dbReference type="OrthoDB" id="4333945at2"/>
<dbReference type="AlphaFoldDB" id="A0A558BR64"/>
<gene>
    <name evidence="2" type="ORF">FNT36_14990</name>
</gene>
<dbReference type="EMBL" id="VMRJ01000004">
    <property type="protein sequence ID" value="TVT38975.1"/>
    <property type="molecule type" value="Genomic_DNA"/>
</dbReference>
<evidence type="ECO:0000256" key="1">
    <source>
        <dbReference type="SAM" id="MobiDB-lite"/>
    </source>
</evidence>
<organism evidence="2 3">
    <name type="scientific">Hymenobacter setariae</name>
    <dbReference type="NCBI Taxonomy" id="2594794"/>
    <lineage>
        <taxon>Bacteria</taxon>
        <taxon>Pseudomonadati</taxon>
        <taxon>Bacteroidota</taxon>
        <taxon>Cytophagia</taxon>
        <taxon>Cytophagales</taxon>
        <taxon>Hymenobacteraceae</taxon>
        <taxon>Hymenobacter</taxon>
    </lineage>
</organism>
<protein>
    <submittedName>
        <fullName evidence="2">Uncharacterized protein</fullName>
    </submittedName>
</protein>
<accession>A0A558BR64</accession>
<comment type="caution">
    <text evidence="2">The sequence shown here is derived from an EMBL/GenBank/DDBJ whole genome shotgun (WGS) entry which is preliminary data.</text>
</comment>
<reference evidence="2 3" key="1">
    <citation type="submission" date="2019-07" db="EMBL/GenBank/DDBJ databases">
        <title>Hymenobacter sp. straun FUR1 Genome sequencing and assembly.</title>
        <authorList>
            <person name="Chhetri G."/>
        </authorList>
    </citation>
    <scope>NUCLEOTIDE SEQUENCE [LARGE SCALE GENOMIC DNA]</scope>
    <source>
        <strain evidence="2 3">Fur1</strain>
    </source>
</reference>
<feature type="compositionally biased region" description="Basic and acidic residues" evidence="1">
    <location>
        <begin position="230"/>
        <end position="243"/>
    </location>
</feature>
<evidence type="ECO:0000313" key="3">
    <source>
        <dbReference type="Proteomes" id="UP000317624"/>
    </source>
</evidence>
<proteinExistence type="predicted"/>
<sequence>MASYSARLEVNGQVYPVVLCSYNFEQAIDARGRISERMRHGLLELVLDVPAGDQLLVWAATPHYPLDGHVSFHQVNGLMASETIMFKSGQCIGYQEVFEAGADLVGSYRCSLTIAAAQLELAAGGPLSGSTPASGAAGLAAAAGATIAAAQQAQRLVGQATALVADPGAAVATSAVAASVLAAVPPASQYLYREDNFPYASVGKEPGRLKSFIDAAGNLSPANPAGKATIQDHVRGSEPRKSDSPYTSTSAALNVGKSYGDHEIRIDHAGLAQGIAHGEVAGVEIISNDQVLQHLEAKRTEAQARYDLAPSTKNKVRLARAQSDIENSRRDQEVLVKGVVPAKYVEVIKKSS</sequence>
<evidence type="ECO:0000313" key="2">
    <source>
        <dbReference type="EMBL" id="TVT38975.1"/>
    </source>
</evidence>
<dbReference type="Pfam" id="PF17642">
    <property type="entry name" value="TssD"/>
    <property type="match status" value="1"/>
</dbReference>